<dbReference type="SUPFAM" id="SSF109709">
    <property type="entry name" value="KorB DNA-binding domain-like"/>
    <property type="match status" value="1"/>
</dbReference>
<reference evidence="5" key="1">
    <citation type="submission" date="2020-07" db="EMBL/GenBank/DDBJ databases">
        <authorList>
            <person name="Camacho E."/>
        </authorList>
    </citation>
    <scope>NUCLEOTIDE SEQUENCE</scope>
    <source>
        <strain evidence="5">MPO218</strain>
        <plasmid evidence="5">pIBU218</plasmid>
    </source>
</reference>
<dbReference type="AlphaFoldDB" id="A0A975HGX1"/>
<proteinExistence type="inferred from homology"/>
<dbReference type="Pfam" id="PF17762">
    <property type="entry name" value="HTH_ParB"/>
    <property type="match status" value="1"/>
</dbReference>
<dbReference type="Gene3D" id="1.10.10.2830">
    <property type="match status" value="1"/>
</dbReference>
<dbReference type="PANTHER" id="PTHR33375">
    <property type="entry name" value="CHROMOSOME-PARTITIONING PROTEIN PARB-RELATED"/>
    <property type="match status" value="1"/>
</dbReference>
<evidence type="ECO:0000313" key="5">
    <source>
        <dbReference type="EMBL" id="QTH24883.1"/>
    </source>
</evidence>
<dbReference type="RefSeq" id="WP_208634585.1">
    <property type="nucleotide sequence ID" value="NZ_CP059320.1"/>
</dbReference>
<dbReference type="InterPro" id="IPR041468">
    <property type="entry name" value="HTH_ParB/Spo0J"/>
</dbReference>
<dbReference type="NCBIfam" id="TIGR03734">
    <property type="entry name" value="PRTRC_parB"/>
    <property type="match status" value="1"/>
</dbReference>
<evidence type="ECO:0000313" key="6">
    <source>
        <dbReference type="Proteomes" id="UP000664914"/>
    </source>
</evidence>
<feature type="compositionally biased region" description="Low complexity" evidence="3">
    <location>
        <begin position="308"/>
        <end position="331"/>
    </location>
</feature>
<comment type="similarity">
    <text evidence="1">Belongs to the ParB family.</text>
</comment>
<dbReference type="InterPro" id="IPR022396">
    <property type="entry name" value="PRTRC_ParB"/>
</dbReference>
<name>A0A975HGX1_9SPHN</name>
<dbReference type="InterPro" id="IPR050336">
    <property type="entry name" value="Chromosome_partition/occlusion"/>
</dbReference>
<evidence type="ECO:0000259" key="4">
    <source>
        <dbReference type="SMART" id="SM00470"/>
    </source>
</evidence>
<keyword evidence="2" id="KW-0159">Chromosome partition</keyword>
<reference evidence="5" key="2">
    <citation type="submission" date="2021-04" db="EMBL/GenBank/DDBJ databases">
        <title>Isolation and genomic analysis of the ibuprofen-degrading bacterium Sphingomonas strain MPO218.</title>
        <authorList>
            <person name="Aulestia M."/>
            <person name="Flores A."/>
            <person name="Mangas E.L."/>
            <person name="Perez-Pulido A.J."/>
            <person name="Santero E."/>
            <person name="Camacho E.M."/>
        </authorList>
    </citation>
    <scope>NUCLEOTIDE SEQUENCE</scope>
    <source>
        <strain evidence="5">MPO218</strain>
        <plasmid evidence="5">pIBU218</plasmid>
    </source>
</reference>
<dbReference type="InterPro" id="IPR004437">
    <property type="entry name" value="ParB/RepB/Spo0J"/>
</dbReference>
<protein>
    <submittedName>
        <fullName evidence="5">PRTRC system ParB family protein</fullName>
    </submittedName>
</protein>
<sequence>MDAPEPVPEITLPLSKIIKGDNPRRYFDRAKHEELVASIRRRGVLQPILLRPKDGFFAIVAGERRYRASLEVYGPEGEIPVVIREMTDREALEAAIAENHDRDNASETEQADAAVRVLAECQGDRAEAAKRLGWSRTMFDRRLALAELSEPVKTALDERRIKVGHAELLAAVPKDKQDKALETILTAQLDVAKTQELLKRVTQDLASACFDKSECTKCPYNSATQRALFETHVDDGYCTNAGCFQIKTEAAEVIRFEKEAQAEAAARAALATSADDEGADTADTELDNAPPAASQDGEGEGEPPSVQSEANPSSAPAPVSPAKASQSAPKPGVTAKSLAARTKELREATWRTALARALAGNADHARTTILVAAMSGSLSQIKAETLTSRASLLVGDNFRDLDYANRIAEIQALPDARSTNILSVIGAAYAKDVLNFSHVADLARVFGVDLRDSWQVDQAFLERYTKDELSFIAQECGLVAHIGAKSFARLLASKKTELITGMLNRIGFDWAGRLPGAMTLDSTYGPPPDPTPVPDEAPASVAELVA</sequence>
<dbReference type="NCBIfam" id="TIGR00180">
    <property type="entry name" value="parB_part"/>
    <property type="match status" value="1"/>
</dbReference>
<feature type="compositionally biased region" description="Acidic residues" evidence="3">
    <location>
        <begin position="274"/>
        <end position="286"/>
    </location>
</feature>
<evidence type="ECO:0000256" key="3">
    <source>
        <dbReference type="SAM" id="MobiDB-lite"/>
    </source>
</evidence>
<dbReference type="GO" id="GO:0005694">
    <property type="term" value="C:chromosome"/>
    <property type="evidence" value="ECO:0007669"/>
    <property type="project" value="TreeGrafter"/>
</dbReference>
<dbReference type="InterPro" id="IPR003115">
    <property type="entry name" value="ParB_N"/>
</dbReference>
<gene>
    <name evidence="5" type="ORF">HRJ34_27855</name>
</gene>
<feature type="region of interest" description="Disordered" evidence="3">
    <location>
        <begin position="267"/>
        <end position="337"/>
    </location>
</feature>
<feature type="domain" description="ParB-like N-terminal" evidence="4">
    <location>
        <begin position="10"/>
        <end position="100"/>
    </location>
</feature>
<dbReference type="PANTHER" id="PTHR33375:SF1">
    <property type="entry name" value="CHROMOSOME-PARTITIONING PROTEIN PARB-RELATED"/>
    <property type="match status" value="1"/>
</dbReference>
<organism evidence="5 6">
    <name type="scientific">Rhizorhabdus wittichii</name>
    <dbReference type="NCBI Taxonomy" id="160791"/>
    <lineage>
        <taxon>Bacteria</taxon>
        <taxon>Pseudomonadati</taxon>
        <taxon>Pseudomonadota</taxon>
        <taxon>Alphaproteobacteria</taxon>
        <taxon>Sphingomonadales</taxon>
        <taxon>Sphingomonadaceae</taxon>
        <taxon>Rhizorhabdus</taxon>
    </lineage>
</organism>
<geneLocation type="plasmid" evidence="5 6">
    <name>pIBU218</name>
</geneLocation>
<dbReference type="Pfam" id="PF02195">
    <property type="entry name" value="ParB_N"/>
    <property type="match status" value="1"/>
</dbReference>
<evidence type="ECO:0000256" key="2">
    <source>
        <dbReference type="ARBA" id="ARBA00022829"/>
    </source>
</evidence>
<dbReference type="GO" id="GO:0043565">
    <property type="term" value="F:sequence-specific DNA binding"/>
    <property type="evidence" value="ECO:0007669"/>
    <property type="project" value="InterPro"/>
</dbReference>
<dbReference type="InterPro" id="IPR036086">
    <property type="entry name" value="ParB/Sulfiredoxin_sf"/>
</dbReference>
<keyword evidence="5" id="KW-0614">Plasmid</keyword>
<dbReference type="SMART" id="SM00470">
    <property type="entry name" value="ParB"/>
    <property type="match status" value="1"/>
</dbReference>
<dbReference type="EMBL" id="CP059320">
    <property type="protein sequence ID" value="QTH24883.1"/>
    <property type="molecule type" value="Genomic_DNA"/>
</dbReference>
<dbReference type="Proteomes" id="UP000664914">
    <property type="component" value="Plasmid pIBU218"/>
</dbReference>
<accession>A0A975HGX1</accession>
<dbReference type="GO" id="GO:0007059">
    <property type="term" value="P:chromosome segregation"/>
    <property type="evidence" value="ECO:0007669"/>
    <property type="project" value="UniProtKB-KW"/>
</dbReference>
<dbReference type="Gene3D" id="3.90.1530.30">
    <property type="match status" value="1"/>
</dbReference>
<dbReference type="SUPFAM" id="SSF110849">
    <property type="entry name" value="ParB/Sulfiredoxin"/>
    <property type="match status" value="1"/>
</dbReference>
<evidence type="ECO:0000256" key="1">
    <source>
        <dbReference type="ARBA" id="ARBA00006295"/>
    </source>
</evidence>